<accession>A0A918Z217</accession>
<dbReference type="PANTHER" id="PTHR36115">
    <property type="entry name" value="PROLINE-RICH ANTIGEN HOMOLOG-RELATED"/>
    <property type="match status" value="1"/>
</dbReference>
<reference evidence="8" key="1">
    <citation type="journal article" date="2014" name="Int. J. Syst. Evol. Microbiol.">
        <title>Complete genome sequence of Corynebacterium casei LMG S-19264T (=DSM 44701T), isolated from a smear-ripened cheese.</title>
        <authorList>
            <consortium name="US DOE Joint Genome Institute (JGI-PGF)"/>
            <person name="Walter F."/>
            <person name="Albersmeier A."/>
            <person name="Kalinowski J."/>
            <person name="Ruckert C."/>
        </authorList>
    </citation>
    <scope>NUCLEOTIDE SEQUENCE</scope>
    <source>
        <strain evidence="8">CGMCC 4.7403</strain>
    </source>
</reference>
<feature type="transmembrane region" description="Helical" evidence="6">
    <location>
        <begin position="80"/>
        <end position="97"/>
    </location>
</feature>
<proteinExistence type="predicted"/>
<dbReference type="Proteomes" id="UP000603227">
    <property type="component" value="Unassembled WGS sequence"/>
</dbReference>
<dbReference type="InterPro" id="IPR051791">
    <property type="entry name" value="Pra-immunoreactive"/>
</dbReference>
<reference evidence="8" key="2">
    <citation type="submission" date="2020-09" db="EMBL/GenBank/DDBJ databases">
        <authorList>
            <person name="Sun Q."/>
            <person name="Zhou Y."/>
        </authorList>
    </citation>
    <scope>NUCLEOTIDE SEQUENCE</scope>
    <source>
        <strain evidence="8">CGMCC 4.7403</strain>
    </source>
</reference>
<keyword evidence="2" id="KW-1003">Cell membrane</keyword>
<comment type="caution">
    <text evidence="8">The sequence shown here is derived from an EMBL/GenBank/DDBJ whole genome shotgun (WGS) entry which is preliminary data.</text>
</comment>
<dbReference type="InterPro" id="IPR010432">
    <property type="entry name" value="RDD"/>
</dbReference>
<evidence type="ECO:0000256" key="6">
    <source>
        <dbReference type="SAM" id="Phobius"/>
    </source>
</evidence>
<evidence type="ECO:0000256" key="5">
    <source>
        <dbReference type="ARBA" id="ARBA00023136"/>
    </source>
</evidence>
<keyword evidence="5 6" id="KW-0472">Membrane</keyword>
<name>A0A918Z217_9ACTN</name>
<gene>
    <name evidence="8" type="ORF">GCM10017771_52090</name>
</gene>
<keyword evidence="9" id="KW-1185">Reference proteome</keyword>
<evidence type="ECO:0000256" key="3">
    <source>
        <dbReference type="ARBA" id="ARBA00022692"/>
    </source>
</evidence>
<evidence type="ECO:0000256" key="4">
    <source>
        <dbReference type="ARBA" id="ARBA00022989"/>
    </source>
</evidence>
<evidence type="ECO:0000259" key="7">
    <source>
        <dbReference type="Pfam" id="PF06271"/>
    </source>
</evidence>
<dbReference type="RefSeq" id="WP_189784870.1">
    <property type="nucleotide sequence ID" value="NZ_BNAT01000019.1"/>
</dbReference>
<evidence type="ECO:0000256" key="2">
    <source>
        <dbReference type="ARBA" id="ARBA00022475"/>
    </source>
</evidence>
<feature type="transmembrane region" description="Helical" evidence="6">
    <location>
        <begin position="131"/>
        <end position="149"/>
    </location>
</feature>
<keyword evidence="3 6" id="KW-0812">Transmembrane</keyword>
<feature type="transmembrane region" description="Helical" evidence="6">
    <location>
        <begin position="50"/>
        <end position="68"/>
    </location>
</feature>
<organism evidence="8 9">
    <name type="scientific">Streptomyces capitiformicae</name>
    <dbReference type="NCBI Taxonomy" id="2014920"/>
    <lineage>
        <taxon>Bacteria</taxon>
        <taxon>Bacillati</taxon>
        <taxon>Actinomycetota</taxon>
        <taxon>Actinomycetes</taxon>
        <taxon>Kitasatosporales</taxon>
        <taxon>Streptomycetaceae</taxon>
        <taxon>Streptomyces</taxon>
    </lineage>
</organism>
<dbReference type="EMBL" id="BNAT01000019">
    <property type="protein sequence ID" value="GHE34461.1"/>
    <property type="molecule type" value="Genomic_DNA"/>
</dbReference>
<feature type="domain" description="RDD" evidence="7">
    <location>
        <begin position="36"/>
        <end position="165"/>
    </location>
</feature>
<dbReference type="Pfam" id="PF06271">
    <property type="entry name" value="RDD"/>
    <property type="match status" value="1"/>
</dbReference>
<sequence>MSSSRLPCYPLGASNSAGAGQTHDPRTSDSVPLAGLASVGARLGARVLDLIIWYAAYFVSAIPVMMWIDSGGGTTARTLLLGWLTASFVLYFPFAVWQFGSTLGKRACGIRVVRRETAQRVGFWRAAGRELFWVVAFIVPVLSLLNPLWCCWDKPYRQCLHDKTADTMVVAAPGWTK</sequence>
<keyword evidence="4 6" id="KW-1133">Transmembrane helix</keyword>
<protein>
    <recommendedName>
        <fullName evidence="7">RDD domain-containing protein</fullName>
    </recommendedName>
</protein>
<evidence type="ECO:0000256" key="1">
    <source>
        <dbReference type="ARBA" id="ARBA00004651"/>
    </source>
</evidence>
<evidence type="ECO:0000313" key="8">
    <source>
        <dbReference type="EMBL" id="GHE34461.1"/>
    </source>
</evidence>
<evidence type="ECO:0000313" key="9">
    <source>
        <dbReference type="Proteomes" id="UP000603227"/>
    </source>
</evidence>
<dbReference type="GO" id="GO:0005886">
    <property type="term" value="C:plasma membrane"/>
    <property type="evidence" value="ECO:0007669"/>
    <property type="project" value="UniProtKB-SubCell"/>
</dbReference>
<comment type="subcellular location">
    <subcellularLocation>
        <location evidence="1">Cell membrane</location>
        <topology evidence="1">Multi-pass membrane protein</topology>
    </subcellularLocation>
</comment>
<dbReference type="AlphaFoldDB" id="A0A918Z217"/>